<accession>A0ACC2THY8</accession>
<sequence>MHPVLGLLRYILYNLILNRIISGRWGPASGTLLLAPPNVNFMPANFVAPPPILENENCVTSQCPEFYAEDALMLSQVIYLGLLWLGLIVLLNPGVSIGNFTKRYLKPRWWLIINSMWIWVVIPHHLETASYYPVISVTLLNSSTSEFLEAFHYEFVFLFSCSVEISVFTMFICISSFLSFQFGLFFNFWFPSPVAVVETGSSVSYFCRVMSFWRPDDFPAPPTDEILREVLSALSFYSGSSLSHKSQVYHVMTKVSKDAREFLLSAVERNPLFLPQFLTYCRTINVSEVNKLSALWLAVDQTAQDLAVWDSLLTTTEALVSQILSLVSNLSTSKQGTLVIEDKPAARSLFSGPCSTVVSSNQGQD</sequence>
<gene>
    <name evidence="1" type="ORF">DSO57_1008751</name>
</gene>
<protein>
    <submittedName>
        <fullName evidence="1">Uncharacterized protein</fullName>
    </submittedName>
</protein>
<evidence type="ECO:0000313" key="2">
    <source>
        <dbReference type="Proteomes" id="UP001165960"/>
    </source>
</evidence>
<organism evidence="1 2">
    <name type="scientific">Entomophthora muscae</name>
    <dbReference type="NCBI Taxonomy" id="34485"/>
    <lineage>
        <taxon>Eukaryota</taxon>
        <taxon>Fungi</taxon>
        <taxon>Fungi incertae sedis</taxon>
        <taxon>Zoopagomycota</taxon>
        <taxon>Entomophthoromycotina</taxon>
        <taxon>Entomophthoromycetes</taxon>
        <taxon>Entomophthorales</taxon>
        <taxon>Entomophthoraceae</taxon>
        <taxon>Entomophthora</taxon>
    </lineage>
</organism>
<evidence type="ECO:0000313" key="1">
    <source>
        <dbReference type="EMBL" id="KAJ9074227.1"/>
    </source>
</evidence>
<dbReference type="Proteomes" id="UP001165960">
    <property type="component" value="Unassembled WGS sequence"/>
</dbReference>
<proteinExistence type="predicted"/>
<keyword evidence="2" id="KW-1185">Reference proteome</keyword>
<dbReference type="EMBL" id="QTSX02002867">
    <property type="protein sequence ID" value="KAJ9074227.1"/>
    <property type="molecule type" value="Genomic_DNA"/>
</dbReference>
<comment type="caution">
    <text evidence="1">The sequence shown here is derived from an EMBL/GenBank/DDBJ whole genome shotgun (WGS) entry which is preliminary data.</text>
</comment>
<name>A0ACC2THY8_9FUNG</name>
<reference evidence="1" key="1">
    <citation type="submission" date="2022-04" db="EMBL/GenBank/DDBJ databases">
        <title>Genome of the entomopathogenic fungus Entomophthora muscae.</title>
        <authorList>
            <person name="Elya C."/>
            <person name="Lovett B.R."/>
            <person name="Lee E."/>
            <person name="Macias A.M."/>
            <person name="Hajek A.E."/>
            <person name="De Bivort B.L."/>
            <person name="Kasson M.T."/>
            <person name="De Fine Licht H.H."/>
            <person name="Stajich J.E."/>
        </authorList>
    </citation>
    <scope>NUCLEOTIDE SEQUENCE</scope>
    <source>
        <strain evidence="1">Berkeley</strain>
    </source>
</reference>